<proteinExistence type="inferred from homology"/>
<keyword evidence="3 7" id="KW-0805">Transcription regulation</keyword>
<evidence type="ECO:0000256" key="4">
    <source>
        <dbReference type="ARBA" id="ARBA00023159"/>
    </source>
</evidence>
<dbReference type="AlphaFoldDB" id="A0A0G2HPB0"/>
<comment type="caution">
    <text evidence="9">The sequence shown here is derived from an EMBL/GenBank/DDBJ whole genome shotgun (WGS) entry which is preliminary data.</text>
</comment>
<evidence type="ECO:0000256" key="8">
    <source>
        <dbReference type="SAM" id="MobiDB-lite"/>
    </source>
</evidence>
<sequence>MASSHAPTSASIPALKISSFQPATNTSSPATPSFHHQLQQLQLQSQTQPKSQPQQQQQEDAQQPAPFPPPQTFDILPPLHDLLLRLASSPSDPHQLPTDPTSAGPSSAVGGGGGPGPGAHSANTTATRLTAIDTAAVAFLDPKLLLSEASAVKIRIQKAKAALEALPDMQRGVVEQEEEIGALEERIERLKGVIREFGKRSRGFAGDPGDPGTR</sequence>
<dbReference type="GO" id="GO:0003712">
    <property type="term" value="F:transcription coregulator activity"/>
    <property type="evidence" value="ECO:0007669"/>
    <property type="project" value="InterPro"/>
</dbReference>
<feature type="compositionally biased region" description="Low complexity" evidence="8">
    <location>
        <begin position="37"/>
        <end position="64"/>
    </location>
</feature>
<evidence type="ECO:0000256" key="2">
    <source>
        <dbReference type="ARBA" id="ARBA00008089"/>
    </source>
</evidence>
<dbReference type="Pfam" id="PF07544">
    <property type="entry name" value="Med9"/>
    <property type="match status" value="1"/>
</dbReference>
<feature type="region of interest" description="Disordered" evidence="8">
    <location>
        <begin position="1"/>
        <end position="125"/>
    </location>
</feature>
<keyword evidence="5 7" id="KW-0804">Transcription</keyword>
<evidence type="ECO:0000313" key="10">
    <source>
        <dbReference type="Proteomes" id="UP000034164"/>
    </source>
</evidence>
<organism evidence="9 10">
    <name type="scientific">[Emmonsia] crescens</name>
    <dbReference type="NCBI Taxonomy" id="73230"/>
    <lineage>
        <taxon>Eukaryota</taxon>
        <taxon>Fungi</taxon>
        <taxon>Dikarya</taxon>
        <taxon>Ascomycota</taxon>
        <taxon>Pezizomycotina</taxon>
        <taxon>Eurotiomycetes</taxon>
        <taxon>Eurotiomycetidae</taxon>
        <taxon>Onygenales</taxon>
        <taxon>Ajellomycetaceae</taxon>
        <taxon>Emergomyces</taxon>
    </lineage>
</organism>
<dbReference type="InterPro" id="IPR011425">
    <property type="entry name" value="Med9"/>
</dbReference>
<keyword evidence="4 7" id="KW-0010">Activator</keyword>
<evidence type="ECO:0000256" key="7">
    <source>
        <dbReference type="RuleBase" id="RU364145"/>
    </source>
</evidence>
<name>A0A0G2HPB0_9EURO</name>
<feature type="compositionally biased region" description="Low complexity" evidence="8">
    <location>
        <begin position="72"/>
        <end position="86"/>
    </location>
</feature>
<dbReference type="GO" id="GO:0016592">
    <property type="term" value="C:mediator complex"/>
    <property type="evidence" value="ECO:0007669"/>
    <property type="project" value="InterPro"/>
</dbReference>
<dbReference type="OrthoDB" id="5414694at2759"/>
<keyword evidence="6 7" id="KW-0539">Nucleus</keyword>
<evidence type="ECO:0000256" key="6">
    <source>
        <dbReference type="ARBA" id="ARBA00023242"/>
    </source>
</evidence>
<protein>
    <recommendedName>
        <fullName evidence="7">Mediator of RNA polymerase II transcription subunit 9</fullName>
    </recommendedName>
    <alternativeName>
        <fullName evidence="7">Mediator complex subunit 9</fullName>
    </alternativeName>
</protein>
<evidence type="ECO:0000256" key="3">
    <source>
        <dbReference type="ARBA" id="ARBA00023015"/>
    </source>
</evidence>
<feature type="compositionally biased region" description="Polar residues" evidence="8">
    <location>
        <begin position="1"/>
        <end position="11"/>
    </location>
</feature>
<evidence type="ECO:0000256" key="1">
    <source>
        <dbReference type="ARBA" id="ARBA00004123"/>
    </source>
</evidence>
<comment type="subcellular location">
    <subcellularLocation>
        <location evidence="1 7">Nucleus</location>
    </subcellularLocation>
</comment>
<comment type="function">
    <text evidence="7">Component of the Mediator complex, a coactivator involved in the regulated transcription of nearly all RNA polymerase II-dependent genes. Mediator functions as a bridge to convey information from gene-specific regulatory proteins to the basal RNA polymerase II transcription machinery. Mediator is recruited to promoters by direct interactions with regulatory proteins and serves as a scaffold for the assembly of a functional preinitiation complex with RNA polymerase II and the general transcription factors.</text>
</comment>
<comment type="subunit">
    <text evidence="7">Component of the Mediator complex.</text>
</comment>
<comment type="similarity">
    <text evidence="2 7">Belongs to the Mediator complex subunit 9 family.</text>
</comment>
<accession>A0A0G2HPB0</accession>
<gene>
    <name evidence="7" type="primary">MED9</name>
    <name evidence="9" type="ORF">EMCG_05372</name>
</gene>
<evidence type="ECO:0000313" key="9">
    <source>
        <dbReference type="EMBL" id="KKZ59843.1"/>
    </source>
</evidence>
<reference evidence="10" key="1">
    <citation type="journal article" date="2015" name="PLoS Genet.">
        <title>The dynamic genome and transcriptome of the human fungal pathogen Blastomyces and close relative Emmonsia.</title>
        <authorList>
            <person name="Munoz J.F."/>
            <person name="Gauthier G.M."/>
            <person name="Desjardins C.A."/>
            <person name="Gallo J.E."/>
            <person name="Holder J."/>
            <person name="Sullivan T.D."/>
            <person name="Marty A.J."/>
            <person name="Carmen J.C."/>
            <person name="Chen Z."/>
            <person name="Ding L."/>
            <person name="Gujja S."/>
            <person name="Magrini V."/>
            <person name="Misas E."/>
            <person name="Mitreva M."/>
            <person name="Priest M."/>
            <person name="Saif S."/>
            <person name="Whiston E.A."/>
            <person name="Young S."/>
            <person name="Zeng Q."/>
            <person name="Goldman W.E."/>
            <person name="Mardis E.R."/>
            <person name="Taylor J.W."/>
            <person name="McEwen J.G."/>
            <person name="Clay O.K."/>
            <person name="Klein B.S."/>
            <person name="Cuomo C.A."/>
        </authorList>
    </citation>
    <scope>NUCLEOTIDE SEQUENCE [LARGE SCALE GENOMIC DNA]</scope>
    <source>
        <strain evidence="10">UAMH 3008</strain>
    </source>
</reference>
<evidence type="ECO:0000256" key="5">
    <source>
        <dbReference type="ARBA" id="ARBA00023163"/>
    </source>
</evidence>
<feature type="compositionally biased region" description="Polar residues" evidence="8">
    <location>
        <begin position="18"/>
        <end position="36"/>
    </location>
</feature>
<dbReference type="EMBL" id="LCZI01001656">
    <property type="protein sequence ID" value="KKZ59843.1"/>
    <property type="molecule type" value="Genomic_DNA"/>
</dbReference>
<dbReference type="Proteomes" id="UP000034164">
    <property type="component" value="Unassembled WGS sequence"/>
</dbReference>
<dbReference type="VEuPathDB" id="FungiDB:EMCG_05372"/>
<dbReference type="GO" id="GO:0006357">
    <property type="term" value="P:regulation of transcription by RNA polymerase II"/>
    <property type="evidence" value="ECO:0007669"/>
    <property type="project" value="InterPro"/>
</dbReference>